<dbReference type="EMBL" id="JBFOLJ010000001">
    <property type="protein sequence ID" value="KAL2557506.1"/>
    <property type="molecule type" value="Genomic_DNA"/>
</dbReference>
<accession>A0ABD1X6A5</accession>
<name>A0ABD1X6A5_9LAMI</name>
<protein>
    <submittedName>
        <fullName evidence="1">Uncharacterized protein</fullName>
    </submittedName>
</protein>
<dbReference type="Proteomes" id="UP001604277">
    <property type="component" value="Unassembled WGS sequence"/>
</dbReference>
<keyword evidence="2" id="KW-1185">Reference proteome</keyword>
<evidence type="ECO:0000313" key="1">
    <source>
        <dbReference type="EMBL" id="KAL2557506.1"/>
    </source>
</evidence>
<proteinExistence type="predicted"/>
<organism evidence="1 2">
    <name type="scientific">Forsythia ovata</name>
    <dbReference type="NCBI Taxonomy" id="205694"/>
    <lineage>
        <taxon>Eukaryota</taxon>
        <taxon>Viridiplantae</taxon>
        <taxon>Streptophyta</taxon>
        <taxon>Embryophyta</taxon>
        <taxon>Tracheophyta</taxon>
        <taxon>Spermatophyta</taxon>
        <taxon>Magnoliopsida</taxon>
        <taxon>eudicotyledons</taxon>
        <taxon>Gunneridae</taxon>
        <taxon>Pentapetalae</taxon>
        <taxon>asterids</taxon>
        <taxon>lamiids</taxon>
        <taxon>Lamiales</taxon>
        <taxon>Oleaceae</taxon>
        <taxon>Forsythieae</taxon>
        <taxon>Forsythia</taxon>
    </lineage>
</organism>
<evidence type="ECO:0000313" key="2">
    <source>
        <dbReference type="Proteomes" id="UP001604277"/>
    </source>
</evidence>
<dbReference type="AlphaFoldDB" id="A0ABD1X6A5"/>
<reference evidence="2" key="1">
    <citation type="submission" date="2024-07" db="EMBL/GenBank/DDBJ databases">
        <title>Two chromosome-level genome assemblies of Korean endemic species Abeliophyllum distichum and Forsythia ovata (Oleaceae).</title>
        <authorList>
            <person name="Jang H."/>
        </authorList>
    </citation>
    <scope>NUCLEOTIDE SEQUENCE [LARGE SCALE GENOMIC DNA]</scope>
</reference>
<comment type="caution">
    <text evidence="1">The sequence shown here is derived from an EMBL/GenBank/DDBJ whole genome shotgun (WGS) entry which is preliminary data.</text>
</comment>
<sequence>MRGLYVAGGWGQVSPVVDAGGGIYGLWGLNFDTWLQSRFSRLSSLVARDTLQTSFLLGVAALALLSAPTRWDIKPSVADLFKNKIFERLIELLYSIARTPRNTANASTGAIKIDLLQMKYINHTIVLCKASHLIHCYTETILVSLLLHDPEQTFAARGAASLACSLQS</sequence>
<gene>
    <name evidence="1" type="ORF">Fot_02245</name>
</gene>